<reference evidence="2" key="2">
    <citation type="journal article" date="2023" name="IMA Fungus">
        <title>Comparative genomic study of the Penicillium genus elucidates a diverse pangenome and 15 lateral gene transfer events.</title>
        <authorList>
            <person name="Petersen C."/>
            <person name="Sorensen T."/>
            <person name="Nielsen M.R."/>
            <person name="Sondergaard T.E."/>
            <person name="Sorensen J.L."/>
            <person name="Fitzpatrick D.A."/>
            <person name="Frisvad J.C."/>
            <person name="Nielsen K.L."/>
        </authorList>
    </citation>
    <scope>NUCLEOTIDE SEQUENCE</scope>
    <source>
        <strain evidence="2">IBT 22155</strain>
    </source>
</reference>
<dbReference type="RefSeq" id="XP_056524862.1">
    <property type="nucleotide sequence ID" value="XM_056662749.1"/>
</dbReference>
<evidence type="ECO:0000256" key="1">
    <source>
        <dbReference type="SAM" id="MobiDB-lite"/>
    </source>
</evidence>
<keyword evidence="3" id="KW-1185">Reference proteome</keyword>
<organism evidence="2 3">
    <name type="scientific">Penicillium bovifimosum</name>
    <dbReference type="NCBI Taxonomy" id="126998"/>
    <lineage>
        <taxon>Eukaryota</taxon>
        <taxon>Fungi</taxon>
        <taxon>Dikarya</taxon>
        <taxon>Ascomycota</taxon>
        <taxon>Pezizomycotina</taxon>
        <taxon>Eurotiomycetes</taxon>
        <taxon>Eurotiomycetidae</taxon>
        <taxon>Eurotiales</taxon>
        <taxon>Aspergillaceae</taxon>
        <taxon>Penicillium</taxon>
    </lineage>
</organism>
<gene>
    <name evidence="2" type="ORF">N7515_002005</name>
</gene>
<dbReference type="Proteomes" id="UP001149079">
    <property type="component" value="Unassembled WGS sequence"/>
</dbReference>
<name>A0A9W9HAY9_9EURO</name>
<dbReference type="EMBL" id="JAPQKL010000002">
    <property type="protein sequence ID" value="KAJ5143218.1"/>
    <property type="molecule type" value="Genomic_DNA"/>
</dbReference>
<comment type="caution">
    <text evidence="2">The sequence shown here is derived from an EMBL/GenBank/DDBJ whole genome shotgun (WGS) entry which is preliminary data.</text>
</comment>
<feature type="region of interest" description="Disordered" evidence="1">
    <location>
        <begin position="1"/>
        <end position="30"/>
    </location>
</feature>
<protein>
    <submittedName>
        <fullName evidence="2">Uncharacterized protein</fullName>
    </submittedName>
</protein>
<evidence type="ECO:0000313" key="3">
    <source>
        <dbReference type="Proteomes" id="UP001149079"/>
    </source>
</evidence>
<dbReference type="AlphaFoldDB" id="A0A9W9HAY9"/>
<proteinExistence type="predicted"/>
<sequence length="78" mass="8348">MCNAEEKRTEVGQISSASKRESKRGSKRKPFCRLPAELHVMMSVPISGAAPAQNAYLRQGSTNKEAQLTCAGGCHGQA</sequence>
<feature type="compositionally biased region" description="Basic and acidic residues" evidence="1">
    <location>
        <begin position="1"/>
        <end position="10"/>
    </location>
</feature>
<dbReference type="GeneID" id="81401919"/>
<accession>A0A9W9HAY9</accession>
<reference evidence="2" key="1">
    <citation type="submission" date="2022-11" db="EMBL/GenBank/DDBJ databases">
        <authorList>
            <person name="Petersen C."/>
        </authorList>
    </citation>
    <scope>NUCLEOTIDE SEQUENCE</scope>
    <source>
        <strain evidence="2">IBT 22155</strain>
    </source>
</reference>
<evidence type="ECO:0000313" key="2">
    <source>
        <dbReference type="EMBL" id="KAJ5143218.1"/>
    </source>
</evidence>